<protein>
    <submittedName>
        <fullName evidence="2">Uncharacterized protein</fullName>
    </submittedName>
</protein>
<dbReference type="Proteomes" id="UP000275078">
    <property type="component" value="Unassembled WGS sequence"/>
</dbReference>
<proteinExistence type="predicted"/>
<feature type="region of interest" description="Disordered" evidence="1">
    <location>
        <begin position="1"/>
        <end position="39"/>
    </location>
</feature>
<reference evidence="2 3" key="1">
    <citation type="journal article" date="2018" name="Nat. Ecol. Evol.">
        <title>Pezizomycetes genomes reveal the molecular basis of ectomycorrhizal truffle lifestyle.</title>
        <authorList>
            <person name="Murat C."/>
            <person name="Payen T."/>
            <person name="Noel B."/>
            <person name="Kuo A."/>
            <person name="Morin E."/>
            <person name="Chen J."/>
            <person name="Kohler A."/>
            <person name="Krizsan K."/>
            <person name="Balestrini R."/>
            <person name="Da Silva C."/>
            <person name="Montanini B."/>
            <person name="Hainaut M."/>
            <person name="Levati E."/>
            <person name="Barry K.W."/>
            <person name="Belfiori B."/>
            <person name="Cichocki N."/>
            <person name="Clum A."/>
            <person name="Dockter R.B."/>
            <person name="Fauchery L."/>
            <person name="Guy J."/>
            <person name="Iotti M."/>
            <person name="Le Tacon F."/>
            <person name="Lindquist E.A."/>
            <person name="Lipzen A."/>
            <person name="Malagnac F."/>
            <person name="Mello A."/>
            <person name="Molinier V."/>
            <person name="Miyauchi S."/>
            <person name="Poulain J."/>
            <person name="Riccioni C."/>
            <person name="Rubini A."/>
            <person name="Sitrit Y."/>
            <person name="Splivallo R."/>
            <person name="Traeger S."/>
            <person name="Wang M."/>
            <person name="Zifcakova L."/>
            <person name="Wipf D."/>
            <person name="Zambonelli A."/>
            <person name="Paolocci F."/>
            <person name="Nowrousian M."/>
            <person name="Ottonello S."/>
            <person name="Baldrian P."/>
            <person name="Spatafora J.W."/>
            <person name="Henrissat B."/>
            <person name="Nagy L.G."/>
            <person name="Aury J.M."/>
            <person name="Wincker P."/>
            <person name="Grigoriev I.V."/>
            <person name="Bonfante P."/>
            <person name="Martin F.M."/>
        </authorList>
    </citation>
    <scope>NUCLEOTIDE SEQUENCE [LARGE SCALE GENOMIC DNA]</scope>
    <source>
        <strain evidence="2 3">RN42</strain>
    </source>
</reference>
<evidence type="ECO:0000313" key="2">
    <source>
        <dbReference type="EMBL" id="RPA79644.1"/>
    </source>
</evidence>
<evidence type="ECO:0000256" key="1">
    <source>
        <dbReference type="SAM" id="MobiDB-lite"/>
    </source>
</evidence>
<organism evidence="2 3">
    <name type="scientific">Ascobolus immersus RN42</name>
    <dbReference type="NCBI Taxonomy" id="1160509"/>
    <lineage>
        <taxon>Eukaryota</taxon>
        <taxon>Fungi</taxon>
        <taxon>Dikarya</taxon>
        <taxon>Ascomycota</taxon>
        <taxon>Pezizomycotina</taxon>
        <taxon>Pezizomycetes</taxon>
        <taxon>Pezizales</taxon>
        <taxon>Ascobolaceae</taxon>
        <taxon>Ascobolus</taxon>
    </lineage>
</organism>
<dbReference type="AlphaFoldDB" id="A0A3N4ID31"/>
<gene>
    <name evidence="2" type="ORF">BJ508DRAFT_138741</name>
</gene>
<dbReference type="EMBL" id="ML119696">
    <property type="protein sequence ID" value="RPA79644.1"/>
    <property type="molecule type" value="Genomic_DNA"/>
</dbReference>
<name>A0A3N4ID31_ASCIM</name>
<evidence type="ECO:0000313" key="3">
    <source>
        <dbReference type="Proteomes" id="UP000275078"/>
    </source>
</evidence>
<sequence>MPRDESGCQSITQTTVSTSETTAANEPQNDQTPPESDECCDGIGGSRCLSKEASALGSVGDADSYFRDNIFDWYECGKWKRLFGQWCFDCAYYLFCSSFSMAKDDCACDASEPRGPGFLQSYREDRENFFQVVGEEDGIGKETAQMQRLAEEASQLAEAGQQQGQDTTLFRDEQQATCAEDASCAEDQDPPAFTGKRLCGTWSRVPLSPEEVGMGDCIRCFDENGELYPFLKKCFLEIQQENRIKLLRRLYREYGYSEWPSLSDKPPVTTLHEHDDDPLDDLEDDWFEKHATHDTTNRWYYPLPLVLREVDEMDVDIQT</sequence>
<keyword evidence="3" id="KW-1185">Reference proteome</keyword>
<accession>A0A3N4ID31</accession>
<feature type="compositionally biased region" description="Polar residues" evidence="1">
    <location>
        <begin position="23"/>
        <end position="34"/>
    </location>
</feature>
<feature type="compositionally biased region" description="Low complexity" evidence="1">
    <location>
        <begin position="10"/>
        <end position="22"/>
    </location>
</feature>